<name>A0A2X0MBM2_9BASI</name>
<organism evidence="1 2">
    <name type="scientific">Microbotryum silenes-dioicae</name>
    <dbReference type="NCBI Taxonomy" id="796604"/>
    <lineage>
        <taxon>Eukaryota</taxon>
        <taxon>Fungi</taxon>
        <taxon>Dikarya</taxon>
        <taxon>Basidiomycota</taxon>
        <taxon>Pucciniomycotina</taxon>
        <taxon>Microbotryomycetes</taxon>
        <taxon>Microbotryales</taxon>
        <taxon>Microbotryaceae</taxon>
        <taxon>Microbotryum</taxon>
    </lineage>
</organism>
<keyword evidence="2" id="KW-1185">Reference proteome</keyword>
<proteinExistence type="predicted"/>
<evidence type="ECO:0000313" key="1">
    <source>
        <dbReference type="EMBL" id="SGY66129.1"/>
    </source>
</evidence>
<accession>A0A2X0MBM2</accession>
<evidence type="ECO:0000313" key="2">
    <source>
        <dbReference type="Proteomes" id="UP000249464"/>
    </source>
</evidence>
<dbReference type="AlphaFoldDB" id="A0A2X0MBM2"/>
<reference evidence="1 2" key="1">
    <citation type="submission" date="2016-11" db="EMBL/GenBank/DDBJ databases">
        <authorList>
            <person name="Jaros S."/>
            <person name="Januszkiewicz K."/>
            <person name="Wedrychowicz H."/>
        </authorList>
    </citation>
    <scope>NUCLEOTIDE SEQUENCE [LARGE SCALE GENOMIC DNA]</scope>
</reference>
<dbReference type="EMBL" id="FQNC01000046">
    <property type="protein sequence ID" value="SGY66129.1"/>
    <property type="molecule type" value="Genomic_DNA"/>
</dbReference>
<sequence length="137" mass="15600">MLARGLCCGHDDPYETGMTRRRRSHPQSSPSLRCSFLEVIPFFNSESCSIEKSDPNSPTSPHAKVFAIGPWTVYLSSSLTNRICLTVSGWEYMWVFMAGKRSTGTKVGRARRTEVCENREVTTFRYLSFQMICKPFV</sequence>
<gene>
    <name evidence="1" type="primary">BQ5605_C004g02629</name>
    <name evidence="1" type="ORF">BQ5605_C004G02629</name>
</gene>
<dbReference type="Proteomes" id="UP000249464">
    <property type="component" value="Unassembled WGS sequence"/>
</dbReference>
<protein>
    <submittedName>
        <fullName evidence="1">BQ5605_C004g02629 protein</fullName>
    </submittedName>
</protein>